<dbReference type="SUPFAM" id="SSF88659">
    <property type="entry name" value="Sigma3 and sigma4 domains of RNA polymerase sigma factors"/>
    <property type="match status" value="1"/>
</dbReference>
<dbReference type="Pfam" id="PF04542">
    <property type="entry name" value="Sigma70_r2"/>
    <property type="match status" value="1"/>
</dbReference>
<dbReference type="CDD" id="cd06171">
    <property type="entry name" value="Sigma70_r4"/>
    <property type="match status" value="1"/>
</dbReference>
<feature type="domain" description="RNA polymerase sigma-70 region 2" evidence="5">
    <location>
        <begin position="50"/>
        <end position="115"/>
    </location>
</feature>
<dbReference type="AlphaFoldDB" id="A0A6L9LAQ9"/>
<dbReference type="Proteomes" id="UP000474175">
    <property type="component" value="Unassembled WGS sequence"/>
</dbReference>
<dbReference type="NCBIfam" id="TIGR02985">
    <property type="entry name" value="Sig70_bacteroi1"/>
    <property type="match status" value="1"/>
</dbReference>
<keyword evidence="8" id="KW-1185">Reference proteome</keyword>
<accession>A0A6L9LAQ9</accession>
<dbReference type="PANTHER" id="PTHR43133:SF46">
    <property type="entry name" value="RNA POLYMERASE SIGMA-70 FACTOR ECF SUBFAMILY"/>
    <property type="match status" value="1"/>
</dbReference>
<dbReference type="GO" id="GO:0016987">
    <property type="term" value="F:sigma factor activity"/>
    <property type="evidence" value="ECO:0007669"/>
    <property type="project" value="UniProtKB-KW"/>
</dbReference>
<keyword evidence="4" id="KW-0804">Transcription</keyword>
<protein>
    <submittedName>
        <fullName evidence="7">RNA polymerase sigma-70 factor</fullName>
    </submittedName>
</protein>
<evidence type="ECO:0000256" key="4">
    <source>
        <dbReference type="ARBA" id="ARBA00023163"/>
    </source>
</evidence>
<dbReference type="InterPro" id="IPR014327">
    <property type="entry name" value="RNA_pol_sigma70_bacteroid"/>
</dbReference>
<dbReference type="NCBIfam" id="TIGR02937">
    <property type="entry name" value="sigma70-ECF"/>
    <property type="match status" value="1"/>
</dbReference>
<dbReference type="InterPro" id="IPR013249">
    <property type="entry name" value="RNA_pol_sigma70_r4_t2"/>
</dbReference>
<dbReference type="InterPro" id="IPR039425">
    <property type="entry name" value="RNA_pol_sigma-70-like"/>
</dbReference>
<name>A0A6L9LAQ9_9BACT</name>
<reference evidence="7 8" key="1">
    <citation type="submission" date="2020-02" db="EMBL/GenBank/DDBJ databases">
        <title>Draft genome sequence of two Spirosoma agri KCTC 52727 and Spirosoma terrae KCTC 52035.</title>
        <authorList>
            <person name="Rojas J."/>
            <person name="Ambika Manirajan B."/>
            <person name="Suarez C."/>
            <person name="Ratering S."/>
            <person name="Schnell S."/>
        </authorList>
    </citation>
    <scope>NUCLEOTIDE SEQUENCE [LARGE SCALE GENOMIC DNA]</scope>
    <source>
        <strain evidence="7 8">KCTC 52035</strain>
    </source>
</reference>
<dbReference type="GO" id="GO:0006352">
    <property type="term" value="P:DNA-templated transcription initiation"/>
    <property type="evidence" value="ECO:0007669"/>
    <property type="project" value="InterPro"/>
</dbReference>
<evidence type="ECO:0000256" key="3">
    <source>
        <dbReference type="ARBA" id="ARBA00023082"/>
    </source>
</evidence>
<dbReference type="InterPro" id="IPR013324">
    <property type="entry name" value="RNA_pol_sigma_r3/r4-like"/>
</dbReference>
<evidence type="ECO:0000259" key="5">
    <source>
        <dbReference type="Pfam" id="PF04542"/>
    </source>
</evidence>
<dbReference type="Pfam" id="PF08281">
    <property type="entry name" value="Sigma70_r4_2"/>
    <property type="match status" value="1"/>
</dbReference>
<dbReference type="PANTHER" id="PTHR43133">
    <property type="entry name" value="RNA POLYMERASE ECF-TYPE SIGMA FACTO"/>
    <property type="match status" value="1"/>
</dbReference>
<sequence length="216" mass="25174">MTEAEGYHRPDKESIARPLHGIDQTTTLVDNEFFIRAAFAESPQKGFEALFRIYYNPLCSHALRFVYTREVAEDIVGEVFYQFWKNKAFTVVQFTYRTYLYAAVRHRAYNYLRDELTGSRTPSSLDELDVAIGEESPLTLIEYDETFQRLEKVINELPSQCQRVFLMSRFENRKNQEIASELGIALKTVESHLSRALRQMRQLLLSSISLIFIGLH</sequence>
<evidence type="ECO:0000256" key="1">
    <source>
        <dbReference type="ARBA" id="ARBA00010641"/>
    </source>
</evidence>
<evidence type="ECO:0000313" key="7">
    <source>
        <dbReference type="EMBL" id="NDU96271.1"/>
    </source>
</evidence>
<gene>
    <name evidence="7" type="ORF">GK108_15420</name>
</gene>
<feature type="domain" description="RNA polymerase sigma factor 70 region 4 type 2" evidence="6">
    <location>
        <begin position="148"/>
        <end position="200"/>
    </location>
</feature>
<dbReference type="InterPro" id="IPR036388">
    <property type="entry name" value="WH-like_DNA-bd_sf"/>
</dbReference>
<dbReference type="GO" id="GO:0003677">
    <property type="term" value="F:DNA binding"/>
    <property type="evidence" value="ECO:0007669"/>
    <property type="project" value="InterPro"/>
</dbReference>
<dbReference type="SUPFAM" id="SSF88946">
    <property type="entry name" value="Sigma2 domain of RNA polymerase sigma factors"/>
    <property type="match status" value="1"/>
</dbReference>
<evidence type="ECO:0000259" key="6">
    <source>
        <dbReference type="Pfam" id="PF08281"/>
    </source>
</evidence>
<evidence type="ECO:0000256" key="2">
    <source>
        <dbReference type="ARBA" id="ARBA00023015"/>
    </source>
</evidence>
<comment type="similarity">
    <text evidence="1">Belongs to the sigma-70 factor family. ECF subfamily.</text>
</comment>
<dbReference type="InterPro" id="IPR013325">
    <property type="entry name" value="RNA_pol_sigma_r2"/>
</dbReference>
<proteinExistence type="inferred from homology"/>
<organism evidence="7 8">
    <name type="scientific">Spirosoma terrae</name>
    <dbReference type="NCBI Taxonomy" id="1968276"/>
    <lineage>
        <taxon>Bacteria</taxon>
        <taxon>Pseudomonadati</taxon>
        <taxon>Bacteroidota</taxon>
        <taxon>Cytophagia</taxon>
        <taxon>Cytophagales</taxon>
        <taxon>Cytophagaceae</taxon>
        <taxon>Spirosoma</taxon>
    </lineage>
</organism>
<keyword evidence="2" id="KW-0805">Transcription regulation</keyword>
<dbReference type="InterPro" id="IPR007627">
    <property type="entry name" value="RNA_pol_sigma70_r2"/>
</dbReference>
<dbReference type="InterPro" id="IPR014284">
    <property type="entry name" value="RNA_pol_sigma-70_dom"/>
</dbReference>
<dbReference type="EMBL" id="JAAFZH010000006">
    <property type="protein sequence ID" value="NDU96271.1"/>
    <property type="molecule type" value="Genomic_DNA"/>
</dbReference>
<dbReference type="Gene3D" id="1.10.1740.10">
    <property type="match status" value="1"/>
</dbReference>
<evidence type="ECO:0000313" key="8">
    <source>
        <dbReference type="Proteomes" id="UP000474175"/>
    </source>
</evidence>
<dbReference type="RefSeq" id="WP_163950001.1">
    <property type="nucleotide sequence ID" value="NZ_JAAFZH010000006.1"/>
</dbReference>
<keyword evidence="3" id="KW-0731">Sigma factor</keyword>
<dbReference type="Gene3D" id="1.10.10.10">
    <property type="entry name" value="Winged helix-like DNA-binding domain superfamily/Winged helix DNA-binding domain"/>
    <property type="match status" value="1"/>
</dbReference>
<comment type="caution">
    <text evidence="7">The sequence shown here is derived from an EMBL/GenBank/DDBJ whole genome shotgun (WGS) entry which is preliminary data.</text>
</comment>